<organism evidence="10 11">
    <name type="scientific">Haemaphysalis longicornis</name>
    <name type="common">Bush tick</name>
    <dbReference type="NCBI Taxonomy" id="44386"/>
    <lineage>
        <taxon>Eukaryota</taxon>
        <taxon>Metazoa</taxon>
        <taxon>Ecdysozoa</taxon>
        <taxon>Arthropoda</taxon>
        <taxon>Chelicerata</taxon>
        <taxon>Arachnida</taxon>
        <taxon>Acari</taxon>
        <taxon>Parasitiformes</taxon>
        <taxon>Ixodida</taxon>
        <taxon>Ixodoidea</taxon>
        <taxon>Ixodidae</taxon>
        <taxon>Haemaphysalinae</taxon>
        <taxon>Haemaphysalis</taxon>
    </lineage>
</organism>
<comment type="caution">
    <text evidence="10">The sequence shown here is derived from an EMBL/GenBank/DDBJ whole genome shotgun (WGS) entry which is preliminary data.</text>
</comment>
<gene>
    <name evidence="10" type="ORF">HPB48_010768</name>
</gene>
<evidence type="ECO:0000259" key="9">
    <source>
        <dbReference type="Pfam" id="PF01490"/>
    </source>
</evidence>
<keyword evidence="3 8" id="KW-1133">Transmembrane helix</keyword>
<evidence type="ECO:0000256" key="7">
    <source>
        <dbReference type="SAM" id="MobiDB-lite"/>
    </source>
</evidence>
<feature type="region of interest" description="Disordered" evidence="7">
    <location>
        <begin position="174"/>
        <end position="197"/>
    </location>
</feature>
<feature type="transmembrane region" description="Helical" evidence="8">
    <location>
        <begin position="383"/>
        <end position="406"/>
    </location>
</feature>
<dbReference type="VEuPathDB" id="VectorBase:HLOH_060368"/>
<dbReference type="InterPro" id="IPR013057">
    <property type="entry name" value="AA_transpt_TM"/>
</dbReference>
<comment type="subcellular location">
    <subcellularLocation>
        <location evidence="1">Membrane</location>
        <topology evidence="1">Multi-pass membrane protein</topology>
    </subcellularLocation>
</comment>
<evidence type="ECO:0000256" key="6">
    <source>
        <dbReference type="ARBA" id="ARBA00038166"/>
    </source>
</evidence>
<evidence type="ECO:0000256" key="1">
    <source>
        <dbReference type="ARBA" id="ARBA00004141"/>
    </source>
</evidence>
<dbReference type="PANTHER" id="PTHR16189:SF0">
    <property type="entry name" value="TRANSMEMBRANE PROTEIN 104"/>
    <property type="match status" value="1"/>
</dbReference>
<feature type="transmembrane region" description="Helical" evidence="8">
    <location>
        <begin position="506"/>
        <end position="522"/>
    </location>
</feature>
<evidence type="ECO:0000256" key="4">
    <source>
        <dbReference type="ARBA" id="ARBA00023136"/>
    </source>
</evidence>
<feature type="transmembrane region" description="Helical" evidence="8">
    <location>
        <begin position="13"/>
        <end position="35"/>
    </location>
</feature>
<proteinExistence type="inferred from homology"/>
<feature type="domain" description="Amino acid transporter transmembrane" evidence="9">
    <location>
        <begin position="15"/>
        <end position="68"/>
    </location>
</feature>
<evidence type="ECO:0000256" key="2">
    <source>
        <dbReference type="ARBA" id="ARBA00022692"/>
    </source>
</evidence>
<keyword evidence="2 8" id="KW-0812">Transmembrane</keyword>
<name>A0A9J6H217_HAELO</name>
<keyword evidence="11" id="KW-1185">Reference proteome</keyword>
<keyword evidence="4 8" id="KW-0472">Membrane</keyword>
<evidence type="ECO:0000256" key="5">
    <source>
        <dbReference type="ARBA" id="ARBA00023180"/>
    </source>
</evidence>
<feature type="transmembrane region" description="Helical" evidence="8">
    <location>
        <begin position="226"/>
        <end position="246"/>
    </location>
</feature>
<dbReference type="Proteomes" id="UP000821853">
    <property type="component" value="Chromosome 9"/>
</dbReference>
<evidence type="ECO:0000256" key="3">
    <source>
        <dbReference type="ARBA" id="ARBA00022989"/>
    </source>
</evidence>
<reference evidence="10 11" key="1">
    <citation type="journal article" date="2020" name="Cell">
        <title>Large-Scale Comparative Analyses of Tick Genomes Elucidate Their Genetic Diversity and Vector Capacities.</title>
        <authorList>
            <consortium name="Tick Genome and Microbiome Consortium (TIGMIC)"/>
            <person name="Jia N."/>
            <person name="Wang J."/>
            <person name="Shi W."/>
            <person name="Du L."/>
            <person name="Sun Y."/>
            <person name="Zhan W."/>
            <person name="Jiang J.F."/>
            <person name="Wang Q."/>
            <person name="Zhang B."/>
            <person name="Ji P."/>
            <person name="Bell-Sakyi L."/>
            <person name="Cui X.M."/>
            <person name="Yuan T.T."/>
            <person name="Jiang B.G."/>
            <person name="Yang W.F."/>
            <person name="Lam T.T."/>
            <person name="Chang Q.C."/>
            <person name="Ding S.J."/>
            <person name="Wang X.J."/>
            <person name="Zhu J.G."/>
            <person name="Ruan X.D."/>
            <person name="Zhao L."/>
            <person name="Wei J.T."/>
            <person name="Ye R.Z."/>
            <person name="Que T.C."/>
            <person name="Du C.H."/>
            <person name="Zhou Y.H."/>
            <person name="Cheng J.X."/>
            <person name="Dai P.F."/>
            <person name="Guo W.B."/>
            <person name="Han X.H."/>
            <person name="Huang E.J."/>
            <person name="Li L.F."/>
            <person name="Wei W."/>
            <person name="Gao Y.C."/>
            <person name="Liu J.Z."/>
            <person name="Shao H.Z."/>
            <person name="Wang X."/>
            <person name="Wang C.C."/>
            <person name="Yang T.C."/>
            <person name="Huo Q.B."/>
            <person name="Li W."/>
            <person name="Chen H.Y."/>
            <person name="Chen S.E."/>
            <person name="Zhou L.G."/>
            <person name="Ni X.B."/>
            <person name="Tian J.H."/>
            <person name="Sheng Y."/>
            <person name="Liu T."/>
            <person name="Pan Y.S."/>
            <person name="Xia L.Y."/>
            <person name="Li J."/>
            <person name="Zhao F."/>
            <person name="Cao W.C."/>
        </authorList>
    </citation>
    <scope>NUCLEOTIDE SEQUENCE [LARGE SCALE GENOMIC DNA]</scope>
    <source>
        <strain evidence="10">HaeL-2018</strain>
    </source>
</reference>
<feature type="transmembrane region" description="Helical" evidence="8">
    <location>
        <begin position="528"/>
        <end position="550"/>
    </location>
</feature>
<feature type="transmembrane region" description="Helical" evidence="8">
    <location>
        <begin position="426"/>
        <end position="452"/>
    </location>
</feature>
<dbReference type="GO" id="GO:0016020">
    <property type="term" value="C:membrane"/>
    <property type="evidence" value="ECO:0007669"/>
    <property type="project" value="UniProtKB-SubCell"/>
</dbReference>
<keyword evidence="5" id="KW-0325">Glycoprotein</keyword>
<dbReference type="EMBL" id="JABSTR010000011">
    <property type="protein sequence ID" value="KAH9381096.1"/>
    <property type="molecule type" value="Genomic_DNA"/>
</dbReference>
<dbReference type="AlphaFoldDB" id="A0A9J6H217"/>
<sequence>MTVAGDASETADIISPLVGLAYIFNLIVGTGALTLPAAFVEAGWLLSLVVILVLGFMSYMTATFVIESMASANALARWKTRQRSKEKVANEDGARNIPQALQQEMRDELKANDVASKRVGEDGGTTLPASDAAERMTESPRADCKRVAEGDERNIVQAKQEDTGNELKANDIASKSLGEDKKAHTMQSNAEGQMADPPPGDYFAITETFEMGQMAHLFFSKVGVNLFYIIIAMYLYGDLAIYGAAVSKSLRDAACQLPEVVRNNFTSSNASISVADLDDFPCWSNSSIRRSGAYRMLLFMFVLTVGPFTFFNVQKTKYLQILTTLMRVDRLRLHDRAGQGQPAMMYVGGLPSLFGVCVYSFMCHHSLPSVVTPWRDKSRVYPLLAADYLLILAFYLVITLTAIFTFPELQDMYTLNFELKTSTDAIIPHIPALSYFLLLFPVFTLSTTFPIISITLRNNLHALSFHEAIRPDAESQPLRRLSSSSKAGQAAATPAPTYQRVIVDRFFYPLLALLPPVIVAMVTENVEFLVCFTGSYAGAIIQYVVPVALVHRARKHVAETLGRGGRKPARLSVPSRRLVNLCAIVERAVHCANHHEPHTLISPHVNAQRAATHGTAHSPVGTRNCCRRASSMGFQSHYL</sequence>
<comment type="similarity">
    <text evidence="6">Belongs to the TMEM104 family.</text>
</comment>
<accession>A0A9J6H217</accession>
<feature type="compositionally biased region" description="Basic and acidic residues" evidence="7">
    <location>
        <begin position="132"/>
        <end position="146"/>
    </location>
</feature>
<evidence type="ECO:0000313" key="10">
    <source>
        <dbReference type="EMBL" id="KAH9381096.1"/>
    </source>
</evidence>
<evidence type="ECO:0000256" key="8">
    <source>
        <dbReference type="SAM" id="Phobius"/>
    </source>
</evidence>
<dbReference type="OrthoDB" id="294541at2759"/>
<protein>
    <recommendedName>
        <fullName evidence="9">Amino acid transporter transmembrane domain-containing protein</fullName>
    </recommendedName>
</protein>
<feature type="transmembrane region" description="Helical" evidence="8">
    <location>
        <begin position="42"/>
        <end position="66"/>
    </location>
</feature>
<evidence type="ECO:0000313" key="11">
    <source>
        <dbReference type="Proteomes" id="UP000821853"/>
    </source>
</evidence>
<dbReference type="Pfam" id="PF01490">
    <property type="entry name" value="Aa_trans"/>
    <property type="match status" value="1"/>
</dbReference>
<dbReference type="PANTHER" id="PTHR16189">
    <property type="entry name" value="TRANSMEMBRANE PROTEIN 104-RELATED"/>
    <property type="match status" value="1"/>
</dbReference>
<feature type="transmembrane region" description="Helical" evidence="8">
    <location>
        <begin position="293"/>
        <end position="313"/>
    </location>
</feature>
<feature type="region of interest" description="Disordered" evidence="7">
    <location>
        <begin position="113"/>
        <end position="146"/>
    </location>
</feature>